<feature type="domain" description="Rhodanese" evidence="5">
    <location>
        <begin position="73"/>
        <end position="185"/>
    </location>
</feature>
<feature type="signal peptide" evidence="4">
    <location>
        <begin position="1"/>
        <end position="26"/>
    </location>
</feature>
<reference evidence="6 7" key="1">
    <citation type="submission" date="2023-05" db="EMBL/GenBank/DDBJ databases">
        <title>Rombocin, a short stable natural nisin variant, displays selective antimicrobial activity against Listeria monocytogenes and employs dual mode of action to kill target bacterial strains.</title>
        <authorList>
            <person name="Wambui J."/>
            <person name="Stephan R."/>
            <person name="Kuipers O.P."/>
        </authorList>
    </citation>
    <scope>NUCLEOTIDE SEQUENCE [LARGE SCALE GENOMIC DNA]</scope>
    <source>
        <strain evidence="6 7">RC002</strain>
    </source>
</reference>
<comment type="catalytic activity">
    <reaction evidence="3">
        <text>thiosulfate + hydrogen cyanide = thiocyanate + sulfite + 2 H(+)</text>
        <dbReference type="Rhea" id="RHEA:16881"/>
        <dbReference type="ChEBI" id="CHEBI:15378"/>
        <dbReference type="ChEBI" id="CHEBI:17359"/>
        <dbReference type="ChEBI" id="CHEBI:18022"/>
        <dbReference type="ChEBI" id="CHEBI:18407"/>
        <dbReference type="ChEBI" id="CHEBI:33542"/>
        <dbReference type="EC" id="2.8.1.1"/>
    </reaction>
</comment>
<evidence type="ECO:0000256" key="1">
    <source>
        <dbReference type="ARBA" id="ARBA00012245"/>
    </source>
</evidence>
<evidence type="ECO:0000256" key="3">
    <source>
        <dbReference type="ARBA" id="ARBA00047549"/>
    </source>
</evidence>
<accession>A0ABT7EAX1</accession>
<dbReference type="SMART" id="SM00450">
    <property type="entry name" value="RHOD"/>
    <property type="match status" value="2"/>
</dbReference>
<dbReference type="InterPro" id="IPR051126">
    <property type="entry name" value="Thiosulfate_sulfurtransferase"/>
</dbReference>
<proteinExistence type="predicted"/>
<feature type="chain" id="PRO_5047177603" description="thiosulfate sulfurtransferase" evidence="4">
    <location>
        <begin position="27"/>
        <end position="327"/>
    </location>
</feature>
<dbReference type="PANTHER" id="PTHR43855:SF1">
    <property type="entry name" value="THIOSULFATE SULFURTRANSFERASE"/>
    <property type="match status" value="1"/>
</dbReference>
<dbReference type="PROSITE" id="PS51257">
    <property type="entry name" value="PROKAR_LIPOPROTEIN"/>
    <property type="match status" value="1"/>
</dbReference>
<evidence type="ECO:0000313" key="7">
    <source>
        <dbReference type="Proteomes" id="UP001301012"/>
    </source>
</evidence>
<name>A0ABT7EAX1_9FIRM</name>
<evidence type="ECO:0000256" key="2">
    <source>
        <dbReference type="ARBA" id="ARBA00022737"/>
    </source>
</evidence>
<dbReference type="RefSeq" id="WP_284133011.1">
    <property type="nucleotide sequence ID" value="NZ_JASKYM010000005.1"/>
</dbReference>
<dbReference type="PANTHER" id="PTHR43855">
    <property type="entry name" value="THIOSULFATE SULFURTRANSFERASE"/>
    <property type="match status" value="1"/>
</dbReference>
<protein>
    <recommendedName>
        <fullName evidence="1">thiosulfate sulfurtransferase</fullName>
        <ecNumber evidence="1">2.8.1.1</ecNumber>
    </recommendedName>
</protein>
<keyword evidence="4" id="KW-0732">Signal</keyword>
<evidence type="ECO:0000259" key="5">
    <source>
        <dbReference type="PROSITE" id="PS50206"/>
    </source>
</evidence>
<organism evidence="6 7">
    <name type="scientific">Romboutsia sedimentorum</name>
    <dbReference type="NCBI Taxonomy" id="1368474"/>
    <lineage>
        <taxon>Bacteria</taxon>
        <taxon>Bacillati</taxon>
        <taxon>Bacillota</taxon>
        <taxon>Clostridia</taxon>
        <taxon>Peptostreptococcales</taxon>
        <taxon>Peptostreptococcaceae</taxon>
        <taxon>Romboutsia</taxon>
    </lineage>
</organism>
<dbReference type="CDD" id="cd01449">
    <property type="entry name" value="TST_Repeat_2"/>
    <property type="match status" value="1"/>
</dbReference>
<dbReference type="PROSITE" id="PS50206">
    <property type="entry name" value="RHODANESE_3"/>
    <property type="match status" value="2"/>
</dbReference>
<evidence type="ECO:0000313" key="6">
    <source>
        <dbReference type="EMBL" id="MDK2564077.1"/>
    </source>
</evidence>
<dbReference type="Proteomes" id="UP001301012">
    <property type="component" value="Unassembled WGS sequence"/>
</dbReference>
<dbReference type="InterPro" id="IPR001763">
    <property type="entry name" value="Rhodanese-like_dom"/>
</dbReference>
<sequence>MHIKNNKKISIIVAMLMIGSTFVGCAKDKKESATTSEPKKNEQSVKLSTKDDYTYESNDYFTSISWLEKNIEKNKNLVIIDARSEEDYKKGHIPGSINVAWQSLAQMEGKAGDKNWGTLLEKDALSKALSEIGITKDSQVLVYATKGAWGEDGRIVWCLQRAGVDARMLNGGFDLWKSENKEVSKDISKNEVSDFKVEKITNHNNITTDELKKEIKDVKLIDTREEDEYKGATNFGEARGGHLPNAINITFNKLYNEDGTIKSNEEIEKVMKENKIEKTDKIVTYCTAGIRSAHMGLALKNAGYENVRNYDASYYEWAADKNNEIVK</sequence>
<feature type="domain" description="Rhodanese" evidence="5">
    <location>
        <begin position="214"/>
        <end position="326"/>
    </location>
</feature>
<dbReference type="SUPFAM" id="SSF52821">
    <property type="entry name" value="Rhodanese/Cell cycle control phosphatase"/>
    <property type="match status" value="2"/>
</dbReference>
<dbReference type="Pfam" id="PF00581">
    <property type="entry name" value="Rhodanese"/>
    <property type="match status" value="2"/>
</dbReference>
<comment type="caution">
    <text evidence="6">The sequence shown here is derived from an EMBL/GenBank/DDBJ whole genome shotgun (WGS) entry which is preliminary data.</text>
</comment>
<gene>
    <name evidence="6" type="ORF">QOZ84_10990</name>
</gene>
<evidence type="ECO:0000256" key="4">
    <source>
        <dbReference type="SAM" id="SignalP"/>
    </source>
</evidence>
<dbReference type="EC" id="2.8.1.1" evidence="1"/>
<dbReference type="EMBL" id="JASKYM010000005">
    <property type="protein sequence ID" value="MDK2564077.1"/>
    <property type="molecule type" value="Genomic_DNA"/>
</dbReference>
<keyword evidence="2" id="KW-0677">Repeat</keyword>
<dbReference type="Gene3D" id="3.40.250.10">
    <property type="entry name" value="Rhodanese-like domain"/>
    <property type="match status" value="2"/>
</dbReference>
<dbReference type="InterPro" id="IPR036873">
    <property type="entry name" value="Rhodanese-like_dom_sf"/>
</dbReference>
<keyword evidence="7" id="KW-1185">Reference proteome</keyword>
<dbReference type="CDD" id="cd01448">
    <property type="entry name" value="TST_Repeat_1"/>
    <property type="match status" value="1"/>
</dbReference>